<organism evidence="2">
    <name type="scientific">Siphoviridae sp. ctabX13</name>
    <dbReference type="NCBI Taxonomy" id="2826389"/>
    <lineage>
        <taxon>Viruses</taxon>
        <taxon>Duplodnaviria</taxon>
        <taxon>Heunggongvirae</taxon>
        <taxon>Uroviricota</taxon>
        <taxon>Caudoviricetes</taxon>
    </lineage>
</organism>
<dbReference type="Pfam" id="PF24032">
    <property type="entry name" value="YQBQ"/>
    <property type="match status" value="1"/>
</dbReference>
<feature type="domain" description="YqbQ/XkdQ" evidence="1">
    <location>
        <begin position="18"/>
        <end position="295"/>
    </location>
</feature>
<reference evidence="2" key="1">
    <citation type="journal article" date="2021" name="Proc. Natl. Acad. Sci. U.S.A.">
        <title>A Catalog of Tens of Thousands of Viruses from Human Metagenomes Reveals Hidden Associations with Chronic Diseases.</title>
        <authorList>
            <person name="Tisza M.J."/>
            <person name="Buck C.B."/>
        </authorList>
    </citation>
    <scope>NUCLEOTIDE SEQUENCE</scope>
    <source>
        <strain evidence="2">CtabX13</strain>
    </source>
</reference>
<evidence type="ECO:0000313" key="2">
    <source>
        <dbReference type="EMBL" id="DAD74314.1"/>
    </source>
</evidence>
<name>A0A8S5LWM9_9CAUD</name>
<sequence length="300" mass="32723">MRIIANDKDITNLCVNATWSGDIDERSRSLSFTYLYNPKISMPLVKVDIGNSINLFDDKNRLLYVGVVTEVSSSLSGSDVSITSRDVLWYLGKNKLAGVYKGSAETITRKILDEFKIPTGMLESVAVDKTVISTGDKTIYKAISEAYGDNYYITAAGEKVEVRKKGSEVVAVISGKANLMDANYKKSMENMVNRVIVLDDKNGKVYETSAEENLKYGILQDVIKAEKDKDVSVSAKEKLVGINNTSNINAVGDFNVISGKAVIIQDISNGFTGKFLVTGDSHSIGSGEHTMSLTVEVLNE</sequence>
<proteinExistence type="predicted"/>
<evidence type="ECO:0000259" key="1">
    <source>
        <dbReference type="Pfam" id="PF24032"/>
    </source>
</evidence>
<accession>A0A8S5LWM9</accession>
<dbReference type="EMBL" id="BK014758">
    <property type="protein sequence ID" value="DAD74314.1"/>
    <property type="molecule type" value="Genomic_DNA"/>
</dbReference>
<protein>
    <submittedName>
        <fullName evidence="2">43 kDa tail protein</fullName>
    </submittedName>
</protein>
<dbReference type="InterPro" id="IPR056937">
    <property type="entry name" value="YqbQ/XkdQ"/>
</dbReference>